<dbReference type="InterPro" id="IPR029063">
    <property type="entry name" value="SAM-dependent_MTases_sf"/>
</dbReference>
<sequence length="87" mass="10159">MIKKAKGKSSTIDWEVADVNKLPYENNVFEGVTCTLAIHHFNELLPAFKEVFRVLDKGRFVIFTSSPEQMKNYWLKEYFPDAIEKIC</sequence>
<dbReference type="Proteomes" id="UP000001544">
    <property type="component" value="Plasmid pBpOF4-01"/>
</dbReference>
<accession>D3G1H2</accession>
<dbReference type="AlphaFoldDB" id="D3G1H2"/>
<dbReference type="KEGG" id="bpf:BpOF4_21014"/>
<protein>
    <submittedName>
        <fullName evidence="2">Methyltransferase type 11</fullName>
    </submittedName>
</protein>
<keyword evidence="2" id="KW-0614">Plasmid</keyword>
<dbReference type="eggNOG" id="COG2226">
    <property type="taxonomic scope" value="Bacteria"/>
</dbReference>
<gene>
    <name evidence="2" type="ordered locus">BpOF4_21014</name>
</gene>
<dbReference type="Gene3D" id="3.40.50.150">
    <property type="entry name" value="Vaccinia Virus protein VP39"/>
    <property type="match status" value="1"/>
</dbReference>
<dbReference type="Pfam" id="PF08241">
    <property type="entry name" value="Methyltransf_11"/>
    <property type="match status" value="1"/>
</dbReference>
<proteinExistence type="predicted"/>
<name>D3G1H2_ALKPO</name>
<keyword evidence="2" id="KW-0808">Transferase</keyword>
<evidence type="ECO:0000313" key="3">
    <source>
        <dbReference type="Proteomes" id="UP000001544"/>
    </source>
</evidence>
<dbReference type="EMBL" id="CP001879">
    <property type="protein sequence ID" value="ADC52198.1"/>
    <property type="molecule type" value="Genomic_DNA"/>
</dbReference>
<keyword evidence="3" id="KW-1185">Reference proteome</keyword>
<evidence type="ECO:0000259" key="1">
    <source>
        <dbReference type="Pfam" id="PF08241"/>
    </source>
</evidence>
<evidence type="ECO:0000313" key="2">
    <source>
        <dbReference type="EMBL" id="ADC52198.1"/>
    </source>
</evidence>
<reference evidence="2 3" key="1">
    <citation type="journal article" date="2011" name="Environ. Microbiol.">
        <title>Genome of alkaliphilic Bacillus pseudofirmus OF4 reveals adaptations that support the ability to grow in an external pH range from 7.5 to 11.4.</title>
        <authorList>
            <person name="Janto B."/>
            <person name="Ahmed A."/>
            <person name="Ito M."/>
            <person name="Liu J."/>
            <person name="Hicks D.B."/>
            <person name="Pagni S."/>
            <person name="Fackelmayer O.J."/>
            <person name="Smith T.A."/>
            <person name="Earl J."/>
            <person name="Elbourne L.D."/>
            <person name="Hassan K."/>
            <person name="Paulsen I.T."/>
            <person name="Kolsto A.B."/>
            <person name="Tourasse N.J."/>
            <person name="Ehrlich G.D."/>
            <person name="Boissy R."/>
            <person name="Ivey D.M."/>
            <person name="Li G."/>
            <person name="Xue Y."/>
            <person name="Ma Y."/>
            <person name="Hu F.Z."/>
            <person name="Krulwich T.A."/>
        </authorList>
    </citation>
    <scope>NUCLEOTIDE SEQUENCE [LARGE SCALE GENOMIC DNA]</scope>
    <source>
        <strain evidence="3">ATCC BAA-2126 / JCM 17055 / OF4</strain>
    </source>
</reference>
<dbReference type="HOGENOM" id="CLU_2476918_0_0_9"/>
<geneLocation type="plasmid" evidence="2 3">
    <name>pBpOF4-01</name>
</geneLocation>
<dbReference type="GO" id="GO:0008757">
    <property type="term" value="F:S-adenosylmethionine-dependent methyltransferase activity"/>
    <property type="evidence" value="ECO:0007669"/>
    <property type="project" value="InterPro"/>
</dbReference>
<dbReference type="SUPFAM" id="SSF53335">
    <property type="entry name" value="S-adenosyl-L-methionine-dependent methyltransferases"/>
    <property type="match status" value="1"/>
</dbReference>
<organism evidence="2 3">
    <name type="scientific">Alkalihalophilus pseudofirmus (strain ATCC BAA-2126 / JCM 17055 / OF4)</name>
    <name type="common">Bacillus pseudofirmus</name>
    <dbReference type="NCBI Taxonomy" id="398511"/>
    <lineage>
        <taxon>Bacteria</taxon>
        <taxon>Bacillati</taxon>
        <taxon>Bacillota</taxon>
        <taxon>Bacilli</taxon>
        <taxon>Bacillales</taxon>
        <taxon>Bacillaceae</taxon>
        <taxon>Alkalihalophilus</taxon>
    </lineage>
</organism>
<feature type="domain" description="Methyltransferase type 11" evidence="1">
    <location>
        <begin position="3"/>
        <end position="62"/>
    </location>
</feature>
<dbReference type="GO" id="GO:0032259">
    <property type="term" value="P:methylation"/>
    <property type="evidence" value="ECO:0007669"/>
    <property type="project" value="UniProtKB-KW"/>
</dbReference>
<keyword evidence="2" id="KW-0489">Methyltransferase</keyword>
<dbReference type="InterPro" id="IPR013216">
    <property type="entry name" value="Methyltransf_11"/>
</dbReference>